<protein>
    <submittedName>
        <fullName evidence="3">Uncharacterized protein LOC108733465 isoform X1</fullName>
    </submittedName>
</protein>
<organism evidence="2 3">
    <name type="scientific">Agrilus planipennis</name>
    <name type="common">Emerald ash borer</name>
    <name type="synonym">Agrilus marcopoli</name>
    <dbReference type="NCBI Taxonomy" id="224129"/>
    <lineage>
        <taxon>Eukaryota</taxon>
        <taxon>Metazoa</taxon>
        <taxon>Ecdysozoa</taxon>
        <taxon>Arthropoda</taxon>
        <taxon>Hexapoda</taxon>
        <taxon>Insecta</taxon>
        <taxon>Pterygota</taxon>
        <taxon>Neoptera</taxon>
        <taxon>Endopterygota</taxon>
        <taxon>Coleoptera</taxon>
        <taxon>Polyphaga</taxon>
        <taxon>Elateriformia</taxon>
        <taxon>Buprestoidea</taxon>
        <taxon>Buprestidae</taxon>
        <taxon>Agrilinae</taxon>
        <taxon>Agrilus</taxon>
    </lineage>
</organism>
<evidence type="ECO:0000313" key="3">
    <source>
        <dbReference type="RefSeq" id="XP_025830325.1"/>
    </source>
</evidence>
<proteinExistence type="predicted"/>
<dbReference type="OrthoDB" id="6340174at2759"/>
<feature type="signal peptide" evidence="1">
    <location>
        <begin position="1"/>
        <end position="18"/>
    </location>
</feature>
<dbReference type="PANTHER" id="PTHR21398">
    <property type="entry name" value="AGAP007094-PA"/>
    <property type="match status" value="1"/>
</dbReference>
<dbReference type="KEGG" id="apln:108733465"/>
<dbReference type="RefSeq" id="XP_025830325.1">
    <property type="nucleotide sequence ID" value="XM_025974540.1"/>
</dbReference>
<gene>
    <name evidence="3" type="primary">LOC108733465</name>
</gene>
<dbReference type="InterPro" id="IPR006631">
    <property type="entry name" value="DM4_12"/>
</dbReference>
<keyword evidence="1" id="KW-0732">Signal</keyword>
<sequence>MHFTFFLTLICLTNFGIGQITVPNQFHFPYGDPVIPFIGLFVAIAFPVEINNVDLFFSVNLEANYNLPSNQTNFTYPPTVSNRNFPTISRLGVYRALEFKLEGHGYPGRECLLRMICECAEKNLDGNGILGDLINIILRPSYSLKENGSSVYDEAENYGKSNEHCEIYQDLCPFSILKLITWSDM</sequence>
<evidence type="ECO:0000313" key="2">
    <source>
        <dbReference type="Proteomes" id="UP000192223"/>
    </source>
</evidence>
<dbReference type="Pfam" id="PF07841">
    <property type="entry name" value="DM4_12"/>
    <property type="match status" value="1"/>
</dbReference>
<dbReference type="InParanoid" id="A0A7F5QYK1"/>
<feature type="chain" id="PRO_5028879914" evidence="1">
    <location>
        <begin position="19"/>
        <end position="185"/>
    </location>
</feature>
<dbReference type="GeneID" id="108733465"/>
<name>A0A7F5QYK1_AGRPL</name>
<dbReference type="Proteomes" id="UP000192223">
    <property type="component" value="Unplaced"/>
</dbReference>
<dbReference type="PANTHER" id="PTHR21398:SF22">
    <property type="entry name" value="IP12060P-RELATED"/>
    <property type="match status" value="1"/>
</dbReference>
<reference evidence="3" key="1">
    <citation type="submission" date="2025-08" db="UniProtKB">
        <authorList>
            <consortium name="RefSeq"/>
        </authorList>
    </citation>
    <scope>IDENTIFICATION</scope>
    <source>
        <tissue evidence="3">Entire body</tissue>
    </source>
</reference>
<accession>A0A7F5QYK1</accession>
<keyword evidence="2" id="KW-1185">Reference proteome</keyword>
<dbReference type="SMART" id="SM00718">
    <property type="entry name" value="DM4_12"/>
    <property type="match status" value="1"/>
</dbReference>
<evidence type="ECO:0000256" key="1">
    <source>
        <dbReference type="SAM" id="SignalP"/>
    </source>
</evidence>
<dbReference type="AlphaFoldDB" id="A0A7F5QYK1"/>